<dbReference type="InterPro" id="IPR003777">
    <property type="entry name" value="XdhC_CoxI"/>
</dbReference>
<dbReference type="Proteomes" id="UP000323856">
    <property type="component" value="Unassembled WGS sequence"/>
</dbReference>
<feature type="domain" description="XdhC- CoxI" evidence="1">
    <location>
        <begin position="19"/>
        <end position="81"/>
    </location>
</feature>
<evidence type="ECO:0000259" key="1">
    <source>
        <dbReference type="Pfam" id="PF02625"/>
    </source>
</evidence>
<dbReference type="PANTHER" id="PTHR30388">
    <property type="entry name" value="ALDEHYDE OXIDOREDUCTASE MOLYBDENUM COFACTOR ASSEMBLY PROTEIN"/>
    <property type="match status" value="1"/>
</dbReference>
<comment type="caution">
    <text evidence="3">The sequence shown here is derived from an EMBL/GenBank/DDBJ whole genome shotgun (WGS) entry which is preliminary data.</text>
</comment>
<protein>
    <submittedName>
        <fullName evidence="3">XdhC family protein</fullName>
    </submittedName>
</protein>
<gene>
    <name evidence="3" type="ORF">FQ154_13215</name>
</gene>
<dbReference type="Gene3D" id="3.40.50.720">
    <property type="entry name" value="NAD(P)-binding Rossmann-like Domain"/>
    <property type="match status" value="1"/>
</dbReference>
<dbReference type="PANTHER" id="PTHR30388:SF4">
    <property type="entry name" value="MOLYBDENUM COFACTOR INSERTION CHAPERONE PAOD"/>
    <property type="match status" value="1"/>
</dbReference>
<proteinExistence type="predicted"/>
<feature type="domain" description="XdhC Rossmann" evidence="2">
    <location>
        <begin position="215"/>
        <end position="361"/>
    </location>
</feature>
<dbReference type="AlphaFoldDB" id="A0A5B0EAT1"/>
<name>A0A5B0EAT1_9MICC</name>
<dbReference type="Pfam" id="PF02625">
    <property type="entry name" value="XdhC_CoxI"/>
    <property type="match status" value="1"/>
</dbReference>
<dbReference type="InterPro" id="IPR027051">
    <property type="entry name" value="XdhC_Rossmann_dom"/>
</dbReference>
<evidence type="ECO:0000313" key="3">
    <source>
        <dbReference type="EMBL" id="KAA0975756.1"/>
    </source>
</evidence>
<reference evidence="3 4" key="1">
    <citation type="submission" date="2019-07" db="EMBL/GenBank/DDBJ databases">
        <title>Analysis of the biochemical properties, biological activity and biotechnological potential of siderophores and biosurfactants produced by Antarctic psychrotolerant bacteria.</title>
        <authorList>
            <person name="Styczynski M."/>
            <person name="Krucon T."/>
            <person name="Decewicz P."/>
            <person name="Dziewit L."/>
        </authorList>
    </citation>
    <scope>NUCLEOTIDE SEQUENCE [LARGE SCALE GENOMIC DNA]</scope>
    <source>
        <strain evidence="3 4">ANT_H27</strain>
    </source>
</reference>
<dbReference type="InterPro" id="IPR052698">
    <property type="entry name" value="MoCofactor_Util/Proc"/>
</dbReference>
<sequence>MLDLLGPLVSCLTDKTGAQPCAVATIIGTQGSTARQVGTSMLVTAAGEVRGSLSGGCIEGAVFEACLAAIASALPSRQEYGFSPDDPFAAGLPCGGTLKVLIQPFYPSDNVRKLDFASFTAAARAPAAALIRRIDNTTVSAMAVDDPLGFDPEGLPNELLAMVGDRSVVSSAAAQVSALIRSGRTGLVRLAPGKTGCADRPIQLLVETRLTAPRLVMFGANDFSAALGSAARLLGYRVTLCDARPVFATRAAFPQVDELVIEQPHRYLARIAAAGQLDARSALCVLTHDEKFDIPVLQIALDVHEGYIGAMGSRRSHDRRIQSLRELGIDEGQLARLHSPIGLDLGAVGPQEVAMSIVAEMISARRARPGTGSLSRTAGPIHGTTVVGLERSMH</sequence>
<dbReference type="EMBL" id="VOBL01000014">
    <property type="protein sequence ID" value="KAA0975756.1"/>
    <property type="molecule type" value="Genomic_DNA"/>
</dbReference>
<accession>A0A5B0EAT1</accession>
<evidence type="ECO:0000259" key="2">
    <source>
        <dbReference type="Pfam" id="PF13478"/>
    </source>
</evidence>
<dbReference type="OrthoDB" id="9815497at2"/>
<dbReference type="Pfam" id="PF13478">
    <property type="entry name" value="XdhC_C"/>
    <property type="match status" value="1"/>
</dbReference>
<organism evidence="3 4">
    <name type="scientific">Paeniglutamicibacter gangotriensis</name>
    <dbReference type="NCBI Taxonomy" id="254787"/>
    <lineage>
        <taxon>Bacteria</taxon>
        <taxon>Bacillati</taxon>
        <taxon>Actinomycetota</taxon>
        <taxon>Actinomycetes</taxon>
        <taxon>Micrococcales</taxon>
        <taxon>Micrococcaceae</taxon>
        <taxon>Paeniglutamicibacter</taxon>
    </lineage>
</organism>
<evidence type="ECO:0000313" key="4">
    <source>
        <dbReference type="Proteomes" id="UP000323856"/>
    </source>
</evidence>